<dbReference type="EC" id="6.2.1.3" evidence="3"/>
<dbReference type="GO" id="GO:0031956">
    <property type="term" value="F:medium-chain fatty acid-CoA ligase activity"/>
    <property type="evidence" value="ECO:0007669"/>
    <property type="project" value="TreeGrafter"/>
</dbReference>
<dbReference type="InterPro" id="IPR000873">
    <property type="entry name" value="AMP-dep_synth/lig_dom"/>
</dbReference>
<sequence>MHTNLLAAFDEHVQSRADSVALITWENEQRCSRSWRELASLVEATAAHLDNLFASSPALPKRIGYASSNTIDDVVLTLATARVGAIHVPISSKTSPAHQRACWDRVGGHWIDDESAASFRSAKFADDAMFAERTATLPKSPALILWTSGTSGTPKGVTLSHETLAKNAYAKLKAVPQSPTDVRLTSLPLAHAYARTCDLGTWLLSGCTLVLSYGYAGWKQLAAHVQPTLANVVPSLANRLLNEEAHSFGLGRLKILGCGGAGLTTETFHRWTERGVTVIQGYGCTETGPVICSATPHDPQPGLVGCPVDGWEIDIRDGRLFVRGDHVMLGYWDDPAATEQRIDRDGWFETGDLVEIDPRSNQFRILGRSDDVIVLNNGHKIFPASIEQRINQLPRVRHSMLTYRGGTLELWLDIESDSDPSKIEMSVHQMLANEVSWQVPDQLQFFSPPLSALQGELTTKGTICRSRILHNRFSPKA</sequence>
<evidence type="ECO:0000256" key="1">
    <source>
        <dbReference type="ARBA" id="ARBA00006432"/>
    </source>
</evidence>
<dbReference type="PANTHER" id="PTHR43201:SF8">
    <property type="entry name" value="ACYL-COA SYNTHETASE FAMILY MEMBER 3"/>
    <property type="match status" value="1"/>
</dbReference>
<reference evidence="3 4" key="1">
    <citation type="submission" date="2019-02" db="EMBL/GenBank/DDBJ databases">
        <title>Deep-cultivation of Planctomycetes and their phenomic and genomic characterization uncovers novel biology.</title>
        <authorList>
            <person name="Wiegand S."/>
            <person name="Jogler M."/>
            <person name="Boedeker C."/>
            <person name="Pinto D."/>
            <person name="Vollmers J."/>
            <person name="Rivas-Marin E."/>
            <person name="Kohn T."/>
            <person name="Peeters S.H."/>
            <person name="Heuer A."/>
            <person name="Rast P."/>
            <person name="Oberbeckmann S."/>
            <person name="Bunk B."/>
            <person name="Jeske O."/>
            <person name="Meyerdierks A."/>
            <person name="Storesund J.E."/>
            <person name="Kallscheuer N."/>
            <person name="Luecker S."/>
            <person name="Lage O.M."/>
            <person name="Pohl T."/>
            <person name="Merkel B.J."/>
            <person name="Hornburger P."/>
            <person name="Mueller R.-W."/>
            <person name="Bruemmer F."/>
            <person name="Labrenz M."/>
            <person name="Spormann A.M."/>
            <person name="Op Den Camp H."/>
            <person name="Overmann J."/>
            <person name="Amann R."/>
            <person name="Jetten M.S.M."/>
            <person name="Mascher T."/>
            <person name="Medema M.H."/>
            <person name="Devos D.P."/>
            <person name="Kaster A.-K."/>
            <person name="Ovreas L."/>
            <person name="Rohde M."/>
            <person name="Galperin M.Y."/>
            <person name="Jogler C."/>
        </authorList>
    </citation>
    <scope>NUCLEOTIDE SEQUENCE [LARGE SCALE GENOMIC DNA]</scope>
    <source>
        <strain evidence="3 4">Pla52o</strain>
    </source>
</reference>
<comment type="similarity">
    <text evidence="1">Belongs to the ATP-dependent AMP-binding enzyme family.</text>
</comment>
<dbReference type="Gene3D" id="3.40.50.12780">
    <property type="entry name" value="N-terminal domain of ligase-like"/>
    <property type="match status" value="1"/>
</dbReference>
<dbReference type="GO" id="GO:0004467">
    <property type="term" value="F:long-chain fatty acid-CoA ligase activity"/>
    <property type="evidence" value="ECO:0007669"/>
    <property type="project" value="UniProtKB-EC"/>
</dbReference>
<dbReference type="AlphaFoldDB" id="A0A5C6CUE5"/>
<dbReference type="SUPFAM" id="SSF56801">
    <property type="entry name" value="Acetyl-CoA synthetase-like"/>
    <property type="match status" value="1"/>
</dbReference>
<feature type="domain" description="AMP-dependent synthetase/ligase" evidence="2">
    <location>
        <begin position="9"/>
        <end position="332"/>
    </location>
</feature>
<dbReference type="EMBL" id="SJPT01000001">
    <property type="protein sequence ID" value="TWU27021.1"/>
    <property type="molecule type" value="Genomic_DNA"/>
</dbReference>
<dbReference type="OrthoDB" id="9778383at2"/>
<dbReference type="PANTHER" id="PTHR43201">
    <property type="entry name" value="ACYL-COA SYNTHETASE"/>
    <property type="match status" value="1"/>
</dbReference>
<dbReference type="InterPro" id="IPR042099">
    <property type="entry name" value="ANL_N_sf"/>
</dbReference>
<dbReference type="InterPro" id="IPR020845">
    <property type="entry name" value="AMP-binding_CS"/>
</dbReference>
<dbReference type="PROSITE" id="PS00455">
    <property type="entry name" value="AMP_BINDING"/>
    <property type="match status" value="1"/>
</dbReference>
<comment type="caution">
    <text evidence="3">The sequence shown here is derived from an EMBL/GenBank/DDBJ whole genome shotgun (WGS) entry which is preliminary data.</text>
</comment>
<proteinExistence type="inferred from homology"/>
<dbReference type="RefSeq" id="WP_146593274.1">
    <property type="nucleotide sequence ID" value="NZ_SJPT01000001.1"/>
</dbReference>
<keyword evidence="3" id="KW-0436">Ligase</keyword>
<keyword evidence="4" id="KW-1185">Reference proteome</keyword>
<name>A0A5C6CUE5_9BACT</name>
<evidence type="ECO:0000313" key="3">
    <source>
        <dbReference type="EMBL" id="TWU27021.1"/>
    </source>
</evidence>
<evidence type="ECO:0000259" key="2">
    <source>
        <dbReference type="Pfam" id="PF00501"/>
    </source>
</evidence>
<evidence type="ECO:0000313" key="4">
    <source>
        <dbReference type="Proteomes" id="UP000316304"/>
    </source>
</evidence>
<dbReference type="Pfam" id="PF00501">
    <property type="entry name" value="AMP-binding"/>
    <property type="match status" value="1"/>
</dbReference>
<accession>A0A5C6CUE5</accession>
<protein>
    <submittedName>
        <fullName evidence="3">Long-chain-fatty-acid--CoA ligase</fullName>
        <ecNumber evidence="3">6.2.1.3</ecNumber>
    </submittedName>
</protein>
<organism evidence="3 4">
    <name type="scientific">Novipirellula galeiformis</name>
    <dbReference type="NCBI Taxonomy" id="2528004"/>
    <lineage>
        <taxon>Bacteria</taxon>
        <taxon>Pseudomonadati</taxon>
        <taxon>Planctomycetota</taxon>
        <taxon>Planctomycetia</taxon>
        <taxon>Pirellulales</taxon>
        <taxon>Pirellulaceae</taxon>
        <taxon>Novipirellula</taxon>
    </lineage>
</organism>
<dbReference type="Proteomes" id="UP000316304">
    <property type="component" value="Unassembled WGS sequence"/>
</dbReference>
<gene>
    <name evidence="3" type="primary">lcfB_2</name>
    <name evidence="3" type="ORF">Pla52o_08780</name>
</gene>